<proteinExistence type="predicted"/>
<keyword evidence="2" id="KW-1185">Reference proteome</keyword>
<gene>
    <name evidence="1" type="ORF">ETD85_15515</name>
</gene>
<reference evidence="1 2" key="1">
    <citation type="submission" date="2019-05" db="EMBL/GenBank/DDBJ databases">
        <title>Draft genome sequence of Nonomuraea zeae DSM 100528.</title>
        <authorList>
            <person name="Saricaoglu S."/>
            <person name="Isik K."/>
        </authorList>
    </citation>
    <scope>NUCLEOTIDE SEQUENCE [LARGE SCALE GENOMIC DNA]</scope>
    <source>
        <strain evidence="1 2">DSM 100528</strain>
    </source>
</reference>
<protein>
    <submittedName>
        <fullName evidence="1">Uncharacterized protein</fullName>
    </submittedName>
</protein>
<accession>A0A5S4GPC9</accession>
<dbReference type="RefSeq" id="WP_138690410.1">
    <property type="nucleotide sequence ID" value="NZ_JBHSAZ010000039.1"/>
</dbReference>
<sequence length="217" mass="24216">MTGYSTIPYTIAFANELVNDPIGFVPHAGRLRLAYLPSRPGDWVSLHAAKVRSKGSVLRARIRDLRDHPATRGTERMRKLNTRRQWRCMDKLLCQVCGTPATDSASGLIPWPLTKTVFEPTGLHSGRTNAPPTCWRCIPKALEECPMLREDFTVFTVTNARSVGVLADLYRPGLLDTVMPTAHNVFVAWDDFQHHPYALATAQVVELHGMQAVPNQS</sequence>
<dbReference type="OrthoDB" id="3689934at2"/>
<dbReference type="Proteomes" id="UP000306628">
    <property type="component" value="Unassembled WGS sequence"/>
</dbReference>
<name>A0A5S4GPC9_9ACTN</name>
<organism evidence="1 2">
    <name type="scientific">Nonomuraea zeae</name>
    <dbReference type="NCBI Taxonomy" id="1642303"/>
    <lineage>
        <taxon>Bacteria</taxon>
        <taxon>Bacillati</taxon>
        <taxon>Actinomycetota</taxon>
        <taxon>Actinomycetes</taxon>
        <taxon>Streptosporangiales</taxon>
        <taxon>Streptosporangiaceae</taxon>
        <taxon>Nonomuraea</taxon>
    </lineage>
</organism>
<evidence type="ECO:0000313" key="1">
    <source>
        <dbReference type="EMBL" id="TMR34815.1"/>
    </source>
</evidence>
<dbReference type="EMBL" id="VCKX01000040">
    <property type="protein sequence ID" value="TMR34815.1"/>
    <property type="molecule type" value="Genomic_DNA"/>
</dbReference>
<comment type="caution">
    <text evidence="1">The sequence shown here is derived from an EMBL/GenBank/DDBJ whole genome shotgun (WGS) entry which is preliminary data.</text>
</comment>
<dbReference type="AlphaFoldDB" id="A0A5S4GPC9"/>
<evidence type="ECO:0000313" key="2">
    <source>
        <dbReference type="Proteomes" id="UP000306628"/>
    </source>
</evidence>